<dbReference type="GO" id="GO:0016020">
    <property type="term" value="C:membrane"/>
    <property type="evidence" value="ECO:0007669"/>
    <property type="project" value="UniProtKB-UniRule"/>
</dbReference>
<dbReference type="EMBL" id="AFWE01000170">
    <property type="protein sequence ID" value="EGU33970.1"/>
    <property type="molecule type" value="Genomic_DNA"/>
</dbReference>
<accession>F9RQN9</accession>
<dbReference type="RefSeq" id="WP_005596774.1">
    <property type="nucleotide sequence ID" value="NZ_AFWE01000170.1"/>
</dbReference>
<dbReference type="eggNOG" id="COG2885">
    <property type="taxonomic scope" value="Bacteria"/>
</dbReference>
<dbReference type="SUPFAM" id="SSF103088">
    <property type="entry name" value="OmpA-like"/>
    <property type="match status" value="1"/>
</dbReference>
<feature type="domain" description="OmpA-like" evidence="2">
    <location>
        <begin position="76"/>
        <end position="188"/>
    </location>
</feature>
<comment type="caution">
    <text evidence="3">The sequence shown here is derived from an EMBL/GenBank/DDBJ whole genome shotgun (WGS) entry which is preliminary data.</text>
</comment>
<dbReference type="InterPro" id="IPR036737">
    <property type="entry name" value="OmpA-like_sf"/>
</dbReference>
<proteinExistence type="predicted"/>
<evidence type="ECO:0000259" key="2">
    <source>
        <dbReference type="PROSITE" id="PS51123"/>
    </source>
</evidence>
<dbReference type="Gene3D" id="3.30.1330.60">
    <property type="entry name" value="OmpA-like domain"/>
    <property type="match status" value="1"/>
</dbReference>
<evidence type="ECO:0000313" key="4">
    <source>
        <dbReference type="Proteomes" id="UP000004349"/>
    </source>
</evidence>
<dbReference type="AlphaFoldDB" id="F9RQN9"/>
<name>F9RQN9_9VIBR</name>
<evidence type="ECO:0000256" key="1">
    <source>
        <dbReference type="PROSITE-ProRule" id="PRU00473"/>
    </source>
</evidence>
<dbReference type="InterPro" id="IPR006665">
    <property type="entry name" value="OmpA-like"/>
</dbReference>
<organism evidence="3 4">
    <name type="scientific">Vibrio scophthalmi LMG 19158</name>
    <dbReference type="NCBI Taxonomy" id="870967"/>
    <lineage>
        <taxon>Bacteria</taxon>
        <taxon>Pseudomonadati</taxon>
        <taxon>Pseudomonadota</taxon>
        <taxon>Gammaproteobacteria</taxon>
        <taxon>Vibrionales</taxon>
        <taxon>Vibrionaceae</taxon>
        <taxon>Vibrio</taxon>
    </lineage>
</organism>
<gene>
    <name evidence="3" type="ORF">VIS19158_10954</name>
</gene>
<dbReference type="PROSITE" id="PS51123">
    <property type="entry name" value="OMPA_2"/>
    <property type="match status" value="1"/>
</dbReference>
<reference evidence="3 4" key="1">
    <citation type="journal article" date="2012" name="Int. J. Syst. Evol. Microbiol.">
        <title>Vibrio caribbeanicus sp. nov., isolated from the marine sponge Scleritoderma cyanea.</title>
        <authorList>
            <person name="Hoffmann M."/>
            <person name="Monday S.R."/>
            <person name="Allard M.W."/>
            <person name="Strain E.A."/>
            <person name="Whittaker P."/>
            <person name="Naum M."/>
            <person name="McCarthy P.J."/>
            <person name="Lopez J.V."/>
            <person name="Fischer M."/>
            <person name="Brown E.W."/>
        </authorList>
    </citation>
    <scope>NUCLEOTIDE SEQUENCE [LARGE SCALE GENOMIC DNA]</scope>
    <source>
        <strain evidence="3 4">LMG 19158</strain>
    </source>
</reference>
<dbReference type="PROSITE" id="PS51257">
    <property type="entry name" value="PROKAR_LIPOPROTEIN"/>
    <property type="match status" value="1"/>
</dbReference>
<keyword evidence="1" id="KW-0472">Membrane</keyword>
<sequence length="195" mass="21480">MYKHLVTGVSALLITACSSAPTPPEINGNNVLINPEPIHTPSDTSQEVAMLTLVNAQLSITNSKLDALSIPPPPPAPIQEQSERFVIHYPFNGTHTPLEKVIPVLLAAEKACRVEIHGRTDGTEPTLIEKRVAKERAASVRDQLVKYGTEADMIYISYLPSTDYVGRNWTAEGRAQNRRVEIDVFDVCLPDVEQK</sequence>
<dbReference type="Proteomes" id="UP000004349">
    <property type="component" value="Unassembled WGS sequence"/>
</dbReference>
<protein>
    <submittedName>
        <fullName evidence="3">Outer membrane protein</fullName>
    </submittedName>
</protein>
<evidence type="ECO:0000313" key="3">
    <source>
        <dbReference type="EMBL" id="EGU33970.1"/>
    </source>
</evidence>